<keyword evidence="1" id="KW-1133">Transmembrane helix</keyword>
<feature type="transmembrane region" description="Helical" evidence="1">
    <location>
        <begin position="12"/>
        <end position="43"/>
    </location>
</feature>
<keyword evidence="1" id="KW-0472">Membrane</keyword>
<accession>A0A0V0GKG4</accession>
<reference evidence="2" key="1">
    <citation type="submission" date="2015-12" db="EMBL/GenBank/DDBJ databases">
        <title>Gene expression during late stages of embryo sac development: a critical building block for successful pollen-pistil interactions.</title>
        <authorList>
            <person name="Liu Y."/>
            <person name="Joly V."/>
            <person name="Sabar M."/>
            <person name="Matton D.P."/>
        </authorList>
    </citation>
    <scope>NUCLEOTIDE SEQUENCE</scope>
</reference>
<evidence type="ECO:0000256" key="1">
    <source>
        <dbReference type="SAM" id="Phobius"/>
    </source>
</evidence>
<keyword evidence="1" id="KW-0812">Transmembrane</keyword>
<protein>
    <submittedName>
        <fullName evidence="2">Putative ovule protein</fullName>
    </submittedName>
</protein>
<sequence>VLYVPKLWLHSILLEFSVVMLCNNLLLLCDTCVLVVIVCYFFAKRTNEFTRSQCIRNFSAHCKLLE</sequence>
<feature type="non-terminal residue" evidence="2">
    <location>
        <position position="1"/>
    </location>
</feature>
<dbReference type="AlphaFoldDB" id="A0A0V0GKG4"/>
<name>A0A0V0GKG4_SOLCH</name>
<dbReference type="EMBL" id="GEDG01036508">
    <property type="protein sequence ID" value="JAP08661.1"/>
    <property type="molecule type" value="Transcribed_RNA"/>
</dbReference>
<evidence type="ECO:0000313" key="2">
    <source>
        <dbReference type="EMBL" id="JAP08661.1"/>
    </source>
</evidence>
<organism evidence="2">
    <name type="scientific">Solanum chacoense</name>
    <name type="common">Chaco potato</name>
    <dbReference type="NCBI Taxonomy" id="4108"/>
    <lineage>
        <taxon>Eukaryota</taxon>
        <taxon>Viridiplantae</taxon>
        <taxon>Streptophyta</taxon>
        <taxon>Embryophyta</taxon>
        <taxon>Tracheophyta</taxon>
        <taxon>Spermatophyta</taxon>
        <taxon>Magnoliopsida</taxon>
        <taxon>eudicotyledons</taxon>
        <taxon>Gunneridae</taxon>
        <taxon>Pentapetalae</taxon>
        <taxon>asterids</taxon>
        <taxon>lamiids</taxon>
        <taxon>Solanales</taxon>
        <taxon>Solanaceae</taxon>
        <taxon>Solanoideae</taxon>
        <taxon>Solaneae</taxon>
        <taxon>Solanum</taxon>
    </lineage>
</organism>
<proteinExistence type="predicted"/>